<dbReference type="RefSeq" id="WP_116045433.1">
    <property type="nucleotide sequence ID" value="NZ_QUBQ01000001.1"/>
</dbReference>
<dbReference type="OrthoDB" id="2855529at2"/>
<evidence type="ECO:0000313" key="2">
    <source>
        <dbReference type="Proteomes" id="UP000261905"/>
    </source>
</evidence>
<organism evidence="1 2">
    <name type="scientific">Paenibacillus paeoniae</name>
    <dbReference type="NCBI Taxonomy" id="2292705"/>
    <lineage>
        <taxon>Bacteria</taxon>
        <taxon>Bacillati</taxon>
        <taxon>Bacillota</taxon>
        <taxon>Bacilli</taxon>
        <taxon>Bacillales</taxon>
        <taxon>Paenibacillaceae</taxon>
        <taxon>Paenibacillus</taxon>
    </lineage>
</organism>
<reference evidence="1 2" key="1">
    <citation type="submission" date="2018-08" db="EMBL/GenBank/DDBJ databases">
        <title>Paenibacillus sp. M4BSY-1, whole genome shotgun sequence.</title>
        <authorList>
            <person name="Tuo L."/>
        </authorList>
    </citation>
    <scope>NUCLEOTIDE SEQUENCE [LARGE SCALE GENOMIC DNA]</scope>
    <source>
        <strain evidence="1 2">M4BSY-1</strain>
    </source>
</reference>
<dbReference type="AlphaFoldDB" id="A0A371PP22"/>
<name>A0A371PP22_9BACL</name>
<dbReference type="EMBL" id="QUBQ01000001">
    <property type="protein sequence ID" value="REK77665.1"/>
    <property type="molecule type" value="Genomic_DNA"/>
</dbReference>
<accession>A0A371PP22</accession>
<gene>
    <name evidence="1" type="ORF">DX130_11915</name>
</gene>
<proteinExistence type="predicted"/>
<keyword evidence="2" id="KW-1185">Reference proteome</keyword>
<evidence type="ECO:0000313" key="1">
    <source>
        <dbReference type="EMBL" id="REK77665.1"/>
    </source>
</evidence>
<comment type="caution">
    <text evidence="1">The sequence shown here is derived from an EMBL/GenBank/DDBJ whole genome shotgun (WGS) entry which is preliminary data.</text>
</comment>
<dbReference type="Proteomes" id="UP000261905">
    <property type="component" value="Unassembled WGS sequence"/>
</dbReference>
<protein>
    <submittedName>
        <fullName evidence="1">Uncharacterized protein</fullName>
    </submittedName>
</protein>
<sequence length="201" mass="24034">MNRTQLNSICMEIGIELHISDDCIKEVKGYYENYNQIEADDAVWYFSEMNFEKRPSLEKEGIEKFLSEEEAIKFFFIKTLKKFFFNRIHAPSDPINSVRSFKELAIVLQQLDIGDERYSFNQFKPQEIYAEMQADKIIVSYIDKSMQKRFSTMPLEAERGFIVMYRLTFALHLLKMVESTYLERGMLREEFDDDEIELFIR</sequence>